<keyword evidence="5" id="KW-1015">Disulfide bond</keyword>
<name>A0A418AI55_9STRA</name>
<dbReference type="Gene3D" id="1.50.10.10">
    <property type="match status" value="1"/>
</dbReference>
<feature type="transmembrane region" description="Helical" evidence="7">
    <location>
        <begin position="18"/>
        <end position="40"/>
    </location>
</feature>
<keyword evidence="9" id="KW-1185">Reference proteome</keyword>
<comment type="similarity">
    <text evidence="3 6">Belongs to the glycosyl hydrolase 47 family.</text>
</comment>
<keyword evidence="4 6" id="KW-0378">Hydrolase</keyword>
<dbReference type="InterPro" id="IPR050749">
    <property type="entry name" value="Glycosyl_Hydrolase_47"/>
</dbReference>
<dbReference type="PANTHER" id="PTHR11742:SF6">
    <property type="entry name" value="MANNOSYL-OLIGOSACCHARIDE ALPHA-1,2-MANNOSIDASE IA-RELATED"/>
    <property type="match status" value="1"/>
</dbReference>
<evidence type="ECO:0000256" key="1">
    <source>
        <dbReference type="ARBA" id="ARBA00001913"/>
    </source>
</evidence>
<keyword evidence="7" id="KW-1133">Transmembrane helix</keyword>
<dbReference type="PRINTS" id="PR00747">
    <property type="entry name" value="GLYHDRLASE47"/>
</dbReference>
<dbReference type="GO" id="GO:0005783">
    <property type="term" value="C:endoplasmic reticulum"/>
    <property type="evidence" value="ECO:0007669"/>
    <property type="project" value="TreeGrafter"/>
</dbReference>
<dbReference type="InterPro" id="IPR012341">
    <property type="entry name" value="6hp_glycosidase-like_sf"/>
</dbReference>
<comment type="pathway">
    <text evidence="2">Protein modification; protein glycosylation.</text>
</comment>
<dbReference type="AlphaFoldDB" id="A0A418AI55"/>
<dbReference type="EC" id="3.2.1.-" evidence="6"/>
<dbReference type="InterPro" id="IPR036026">
    <property type="entry name" value="Seven-hairpin_glycosidases"/>
</dbReference>
<evidence type="ECO:0000256" key="6">
    <source>
        <dbReference type="RuleBase" id="RU361193"/>
    </source>
</evidence>
<dbReference type="VEuPathDB" id="FungiDB:H310_04185"/>
<evidence type="ECO:0000256" key="5">
    <source>
        <dbReference type="ARBA" id="ARBA00023157"/>
    </source>
</evidence>
<evidence type="ECO:0000256" key="7">
    <source>
        <dbReference type="SAM" id="Phobius"/>
    </source>
</evidence>
<dbReference type="Proteomes" id="UP000285060">
    <property type="component" value="Unassembled WGS sequence"/>
</dbReference>
<keyword evidence="7" id="KW-0472">Membrane</keyword>
<dbReference type="GO" id="GO:0000139">
    <property type="term" value="C:Golgi membrane"/>
    <property type="evidence" value="ECO:0007669"/>
    <property type="project" value="TreeGrafter"/>
</dbReference>
<comment type="cofactor">
    <cofactor evidence="1">
        <name>Ca(2+)</name>
        <dbReference type="ChEBI" id="CHEBI:29108"/>
    </cofactor>
</comment>
<dbReference type="GO" id="GO:0005509">
    <property type="term" value="F:calcium ion binding"/>
    <property type="evidence" value="ECO:0007669"/>
    <property type="project" value="InterPro"/>
</dbReference>
<keyword evidence="6" id="KW-0326">Glycosidase</keyword>
<evidence type="ECO:0000313" key="8">
    <source>
        <dbReference type="EMBL" id="RHY21742.1"/>
    </source>
</evidence>
<evidence type="ECO:0000313" key="9">
    <source>
        <dbReference type="Proteomes" id="UP000285060"/>
    </source>
</evidence>
<dbReference type="GO" id="GO:0004571">
    <property type="term" value="F:mannosyl-oligosaccharide 1,2-alpha-mannosidase activity"/>
    <property type="evidence" value="ECO:0007669"/>
    <property type="project" value="InterPro"/>
</dbReference>
<dbReference type="Pfam" id="PF01532">
    <property type="entry name" value="Glyco_hydro_47"/>
    <property type="match status" value="1"/>
</dbReference>
<dbReference type="InterPro" id="IPR001382">
    <property type="entry name" value="Glyco_hydro_47"/>
</dbReference>
<reference evidence="8 9" key="1">
    <citation type="submission" date="2018-08" db="EMBL/GenBank/DDBJ databases">
        <title>Aphanomyces genome sequencing and annotation.</title>
        <authorList>
            <person name="Minardi D."/>
            <person name="Oidtmann B."/>
            <person name="Van Der Giezen M."/>
            <person name="Studholme D.J."/>
        </authorList>
    </citation>
    <scope>NUCLEOTIDE SEQUENCE [LARGE SCALE GENOMIC DNA]</scope>
    <source>
        <strain evidence="8 9">NJM0002</strain>
    </source>
</reference>
<accession>A0A418AI55</accession>
<dbReference type="GO" id="GO:0005975">
    <property type="term" value="P:carbohydrate metabolic process"/>
    <property type="evidence" value="ECO:0007669"/>
    <property type="project" value="InterPro"/>
</dbReference>
<evidence type="ECO:0000256" key="2">
    <source>
        <dbReference type="ARBA" id="ARBA00004922"/>
    </source>
</evidence>
<proteinExistence type="inferred from homology"/>
<dbReference type="SUPFAM" id="SSF48225">
    <property type="entry name" value="Seven-hairpin glycosidases"/>
    <property type="match status" value="1"/>
</dbReference>
<sequence length="250" mass="28047">MVTPAKARSATSAPRVKLMLGVVAVLSLVIYVEITFAPRLGDFTTSLRHKASRRSWTNSPYPTRRPIDKFIPSPHLDLDATQIARQDAVRRAMQHAWSNYEKLAFGADEVAPVSGRQRKNVWGGIGVTLVDSLDTLYIMGMHDEFYRARDWVAKHMDFTHVGDEGTMISVFEIIIRQLGGLLSAYDLSQDDVFKHRAVELADLLLPAFSNGVFYTHFNMHTKDTYLPHHGGKLRYSTAQWSAPTPSLACS</sequence>
<dbReference type="EMBL" id="QUSY01002291">
    <property type="protein sequence ID" value="RHY21742.1"/>
    <property type="molecule type" value="Genomic_DNA"/>
</dbReference>
<protein>
    <recommendedName>
        <fullName evidence="6">alpha-1,2-Mannosidase</fullName>
        <ecNumber evidence="6">3.2.1.-</ecNumber>
    </recommendedName>
</protein>
<dbReference type="PANTHER" id="PTHR11742">
    <property type="entry name" value="MANNOSYL-OLIGOSACCHARIDE ALPHA-1,2-MANNOSIDASE-RELATED"/>
    <property type="match status" value="1"/>
</dbReference>
<keyword evidence="7" id="KW-0812">Transmembrane</keyword>
<evidence type="ECO:0000256" key="3">
    <source>
        <dbReference type="ARBA" id="ARBA00007658"/>
    </source>
</evidence>
<organism evidence="8 9">
    <name type="scientific">Aphanomyces invadans</name>
    <dbReference type="NCBI Taxonomy" id="157072"/>
    <lineage>
        <taxon>Eukaryota</taxon>
        <taxon>Sar</taxon>
        <taxon>Stramenopiles</taxon>
        <taxon>Oomycota</taxon>
        <taxon>Saprolegniomycetes</taxon>
        <taxon>Saprolegniales</taxon>
        <taxon>Verrucalvaceae</taxon>
        <taxon>Aphanomyces</taxon>
    </lineage>
</organism>
<gene>
    <name evidence="8" type="ORF">DYB32_009717</name>
</gene>
<evidence type="ECO:0000256" key="4">
    <source>
        <dbReference type="ARBA" id="ARBA00022801"/>
    </source>
</evidence>
<comment type="caution">
    <text evidence="8">The sequence shown here is derived from an EMBL/GenBank/DDBJ whole genome shotgun (WGS) entry which is preliminary data.</text>
</comment>